<dbReference type="Gene3D" id="2.40.160.60">
    <property type="entry name" value="Outer membrane protein transport protein (OMPP1/FadL/TodX)"/>
    <property type="match status" value="1"/>
</dbReference>
<dbReference type="InterPro" id="IPR011990">
    <property type="entry name" value="TPR-like_helical_dom_sf"/>
</dbReference>
<proteinExistence type="predicted"/>
<keyword evidence="2" id="KW-0732">Signal</keyword>
<evidence type="ECO:0000256" key="1">
    <source>
        <dbReference type="SAM" id="MobiDB-lite"/>
    </source>
</evidence>
<dbReference type="Proteomes" id="UP000231134">
    <property type="component" value="Unassembled WGS sequence"/>
</dbReference>
<comment type="caution">
    <text evidence="3">The sequence shown here is derived from an EMBL/GenBank/DDBJ whole genome shotgun (WGS) entry which is preliminary data.</text>
</comment>
<feature type="signal peptide" evidence="2">
    <location>
        <begin position="1"/>
        <end position="22"/>
    </location>
</feature>
<dbReference type="EMBL" id="PGEX01000001">
    <property type="protein sequence ID" value="PJJ40717.1"/>
    <property type="molecule type" value="Genomic_DNA"/>
</dbReference>
<dbReference type="Pfam" id="PF13174">
    <property type="entry name" value="TPR_6"/>
    <property type="match status" value="1"/>
</dbReference>
<protein>
    <submittedName>
        <fullName evidence="3">Tetratricopeptide repeat protein</fullName>
    </submittedName>
</protein>
<gene>
    <name evidence="3" type="ORF">BGX16_0656</name>
</gene>
<accession>A0A2M9A507</accession>
<dbReference type="SMART" id="SM00028">
    <property type="entry name" value="TPR"/>
    <property type="match status" value="5"/>
</dbReference>
<feature type="region of interest" description="Disordered" evidence="1">
    <location>
        <begin position="721"/>
        <end position="749"/>
    </location>
</feature>
<evidence type="ECO:0000313" key="4">
    <source>
        <dbReference type="Proteomes" id="UP000231134"/>
    </source>
</evidence>
<dbReference type="InterPro" id="IPR019734">
    <property type="entry name" value="TPR_rpt"/>
</dbReference>
<dbReference type="SUPFAM" id="SSF48452">
    <property type="entry name" value="TPR-like"/>
    <property type="match status" value="2"/>
</dbReference>
<name>A0A2M9A507_9BACT</name>
<dbReference type="RefSeq" id="WP_100424773.1">
    <property type="nucleotide sequence ID" value="NZ_JAQXKX010000060.1"/>
</dbReference>
<feature type="chain" id="PRO_5014631054" evidence="2">
    <location>
        <begin position="23"/>
        <end position="749"/>
    </location>
</feature>
<evidence type="ECO:0000256" key="2">
    <source>
        <dbReference type="SAM" id="SignalP"/>
    </source>
</evidence>
<dbReference type="Gene3D" id="1.25.40.10">
    <property type="entry name" value="Tetratricopeptide repeat domain"/>
    <property type="match status" value="3"/>
</dbReference>
<feature type="compositionally biased region" description="Acidic residues" evidence="1">
    <location>
        <begin position="740"/>
        <end position="749"/>
    </location>
</feature>
<dbReference type="AlphaFoldDB" id="A0A2M9A507"/>
<evidence type="ECO:0000313" key="3">
    <source>
        <dbReference type="EMBL" id="PJJ40717.1"/>
    </source>
</evidence>
<organism evidence="3 4">
    <name type="scientific">Hallerella succinigenes</name>
    <dbReference type="NCBI Taxonomy" id="1896222"/>
    <lineage>
        <taxon>Bacteria</taxon>
        <taxon>Pseudomonadati</taxon>
        <taxon>Fibrobacterota</taxon>
        <taxon>Fibrobacteria</taxon>
        <taxon>Fibrobacterales</taxon>
        <taxon>Fibrobacteraceae</taxon>
        <taxon>Hallerella</taxon>
    </lineage>
</organism>
<keyword evidence="4" id="KW-1185">Reference proteome</keyword>
<reference evidence="3 4" key="1">
    <citation type="submission" date="2017-11" db="EMBL/GenBank/DDBJ databases">
        <title>Animal gut microbial communities from fecal samples from Wisconsin, USA.</title>
        <authorList>
            <person name="Neumann A."/>
        </authorList>
    </citation>
    <scope>NUCLEOTIDE SEQUENCE [LARGE SCALE GENOMIC DNA]</scope>
    <source>
        <strain evidence="3 4">UWS3</strain>
    </source>
</reference>
<dbReference type="OrthoDB" id="9814448at2"/>
<sequence>MTRFSFIKTTAVGLICTSAAFASPSYAPHKYQQNDWFGEFGSNNTAMYVNPAGIAETDQIELSIGYFSTISGEASQEYGSLTIPVGYDHTFGISFFENGADVDGGYSYVENAYMLGYAYRLMHCLALGVDLSILQINQFDMNKQLTLGADVGISWNPINNSRFGSLTLGIAFQNAVAPAISTEADNDSYHFVFMGADESYKVPSNLNFTLFYRGFNRMFEAKAEFSVIDVLHDDEEGGDGMNLETSFTLTYYLSSHLGVRLRFTKEGYPVLGATVNVKDVTIFRYVALDLEMSHDDIVEKKNRGFIWAVKLTTRFGNTREENIGEDRYRRLKIEPENDYRAAMRLYLNRQFLEAAYAFGKVQTKYPAFHLVDQAAFYKGKSFENMRMHKAAKAVYDDAVKRYPQSDQRAKYHFQLMNIDYKEGKYNDAMVKYQYIVQHFSESDVKADADYIAGQIKFEQGLYQETIDLLSAILPGNANYFYARYTMGIANSRMGKWDEAENCFRDIIDQPASNQSELDLQDAAKVKLGHIYFSGENANIPEAAGLYGQVKPGSPVYDEAMLALGWSFLKVNKPDEALKYAQWIIKNMPDSFLLSEAYLVEGYCFYMKKDYNNAEKSLSNAEKLTEKPVVSMAARDSARKAYEDNEAHFDSVQAKALDLSRQLPTPRVQMKRDQLRPDFDKANEAIDDYAKFMARSQQSDRFESNRKRVLEDAGFTLATVKTKKAESGGGSVGGANSQELQELEELDDLE</sequence>